<comment type="caution">
    <text evidence="3">The sequence shown here is derived from an EMBL/GenBank/DDBJ whole genome shotgun (WGS) entry which is preliminary data.</text>
</comment>
<feature type="region of interest" description="Disordered" evidence="1">
    <location>
        <begin position="1"/>
        <end position="51"/>
    </location>
</feature>
<keyword evidence="4" id="KW-1185">Reference proteome</keyword>
<feature type="region of interest" description="Disordered" evidence="1">
    <location>
        <begin position="95"/>
        <end position="116"/>
    </location>
</feature>
<reference evidence="3" key="1">
    <citation type="submission" date="2022-06" db="EMBL/GenBank/DDBJ databases">
        <title>Genome Sequence of Candolleomyces eurysporus.</title>
        <authorList>
            <person name="Buettner E."/>
        </authorList>
    </citation>
    <scope>NUCLEOTIDE SEQUENCE</scope>
    <source>
        <strain evidence="3">VTCC 930004</strain>
    </source>
</reference>
<organism evidence="3 4">
    <name type="scientific">Candolleomyces eurysporus</name>
    <dbReference type="NCBI Taxonomy" id="2828524"/>
    <lineage>
        <taxon>Eukaryota</taxon>
        <taxon>Fungi</taxon>
        <taxon>Dikarya</taxon>
        <taxon>Basidiomycota</taxon>
        <taxon>Agaricomycotina</taxon>
        <taxon>Agaricomycetes</taxon>
        <taxon>Agaricomycetidae</taxon>
        <taxon>Agaricales</taxon>
        <taxon>Agaricineae</taxon>
        <taxon>Psathyrellaceae</taxon>
        <taxon>Candolleomyces</taxon>
    </lineage>
</organism>
<dbReference type="InterPro" id="IPR011009">
    <property type="entry name" value="Kinase-like_dom_sf"/>
</dbReference>
<gene>
    <name evidence="3" type="ORF">H1R20_g2642</name>
</gene>
<evidence type="ECO:0000313" key="3">
    <source>
        <dbReference type="EMBL" id="KAJ2934505.1"/>
    </source>
</evidence>
<protein>
    <recommendedName>
        <fullName evidence="2">Fungal-type protein kinase domain-containing protein</fullName>
    </recommendedName>
</protein>
<dbReference type="SUPFAM" id="SSF56112">
    <property type="entry name" value="Protein kinase-like (PK-like)"/>
    <property type="match status" value="1"/>
</dbReference>
<feature type="region of interest" description="Disordered" evidence="1">
    <location>
        <begin position="334"/>
        <end position="426"/>
    </location>
</feature>
<dbReference type="InterPro" id="IPR040976">
    <property type="entry name" value="Pkinase_fungal"/>
</dbReference>
<feature type="domain" description="Fungal-type protein kinase" evidence="2">
    <location>
        <begin position="663"/>
        <end position="768"/>
    </location>
</feature>
<feature type="compositionally biased region" description="Basic and acidic residues" evidence="1">
    <location>
        <begin position="1"/>
        <end position="11"/>
    </location>
</feature>
<feature type="compositionally biased region" description="Basic and acidic residues" evidence="1">
    <location>
        <begin position="95"/>
        <end position="106"/>
    </location>
</feature>
<dbReference type="EMBL" id="JANBPK010000717">
    <property type="protein sequence ID" value="KAJ2934505.1"/>
    <property type="molecule type" value="Genomic_DNA"/>
</dbReference>
<feature type="compositionally biased region" description="Low complexity" evidence="1">
    <location>
        <begin position="366"/>
        <end position="414"/>
    </location>
</feature>
<accession>A0A9W8MJR1</accession>
<dbReference type="Pfam" id="PF17667">
    <property type="entry name" value="Pkinase_fungal"/>
    <property type="match status" value="1"/>
</dbReference>
<name>A0A9W8MJR1_9AGAR</name>
<evidence type="ECO:0000259" key="2">
    <source>
        <dbReference type="Pfam" id="PF17667"/>
    </source>
</evidence>
<dbReference type="Proteomes" id="UP001140091">
    <property type="component" value="Unassembled WGS sequence"/>
</dbReference>
<proteinExistence type="predicted"/>
<sequence length="884" mass="99262">MSPETHREKTPPPKGNPPVKEKTPPPKANSPFPSANSTPFKPGTAADSRAGVISTDKQSLMMPLEQDLQKTPIVEFVPMLKALLALQYQREIEPKRKASRQTHENEALQDPDTPQDWSERHFTAMLESAIKFCNDPTRSAYLKENLRKAFRTKSETQRYQPLVLGLNSILSDFQASRIGELEASNDFVFMVNDPFIIKSADVSASGVDDPSLRLSKDAPQCTERKPDIFDPKIAYLRKLMPENQHFELDDWINVVGHRLKELKDARDKASPTDKTSWDDISHCWELKAYHILRELHLAFLEQTGGFTVENVLDPDKTALLEAKSDGKAALQKRHVDLMSEGTPNNGQKRPREDDHEAKGRKKHKSGSSSGSKGRSKSSGSRGRSQSNGNKGRSGNSGGSRSNTPTGNGGSNVPSGGNGNGSSASAPTLNPAMQCGFYGVELLRSKWDRTHAIVMLLEDERLSLRWHDAQGCIGTESIDIIAQLPLLVVMILLFQRFGKQMRGNAGWTLQGKVDGKDLEYALPDHARSGWEMKGRRLVVATPLVPGDPAEPAPAATHRTRRVVGKKEPALKRSEDLFFKLSWREETRDNEAHIIETAKERAKYYLKERAGDVLNHLPDIKHSKSDLLFSTGFIRELLDINKDGARVPSFMLSQKLHSLDTVKPTDIVARLWEIIRCHYLLWQIGIAHGDISYWNLMVRNTGNGTYGVVNDFDLAAIMTPGQQSPTKQGFERTGTKPFMSLVLLGAEPGETIQRRCAHDAESVIWCLAWYVTQGMDNWREGSYIQVGLVKGGWVDKAHTRVLPANYRPGSEHLWRPLITLLENWKGRQQQVFNKGTLEYSDKINLEMIEGGLSCPKRPDGEEWDWMSWTVKEEDIREEDRVFVKTD</sequence>
<feature type="non-terminal residue" evidence="3">
    <location>
        <position position="1"/>
    </location>
</feature>
<evidence type="ECO:0000313" key="4">
    <source>
        <dbReference type="Proteomes" id="UP001140091"/>
    </source>
</evidence>
<dbReference type="OrthoDB" id="5569250at2759"/>
<dbReference type="AlphaFoldDB" id="A0A9W8MJR1"/>
<evidence type="ECO:0000256" key="1">
    <source>
        <dbReference type="SAM" id="MobiDB-lite"/>
    </source>
</evidence>